<dbReference type="EMBL" id="JFHC01000002">
    <property type="protein sequence ID" value="KDR44384.1"/>
    <property type="molecule type" value="Genomic_DNA"/>
</dbReference>
<proteinExistence type="predicted"/>
<reference evidence="6 7" key="1">
    <citation type="submission" date="2014-03" db="EMBL/GenBank/DDBJ databases">
        <title>Draft Genome Sequences of Four Burkholderia Strains.</title>
        <authorList>
            <person name="Liu X.Y."/>
            <person name="Li C.X."/>
            <person name="Xu J.H."/>
        </authorList>
    </citation>
    <scope>NUCLEOTIDE SEQUENCE [LARGE SCALE GENOMIC DNA]</scope>
    <source>
        <strain evidence="6 7">DSM 50014</strain>
    </source>
</reference>
<dbReference type="PANTHER" id="PTHR42852:SF13">
    <property type="entry name" value="PROTEIN DIPZ"/>
    <property type="match status" value="1"/>
</dbReference>
<feature type="transmembrane region" description="Helical" evidence="4">
    <location>
        <begin position="108"/>
        <end position="130"/>
    </location>
</feature>
<dbReference type="AlphaFoldDB" id="A0A069PX08"/>
<evidence type="ECO:0000256" key="4">
    <source>
        <dbReference type="SAM" id="Phobius"/>
    </source>
</evidence>
<keyword evidence="7" id="KW-1185">Reference proteome</keyword>
<dbReference type="GO" id="GO:0030313">
    <property type="term" value="C:cell envelope"/>
    <property type="evidence" value="ECO:0007669"/>
    <property type="project" value="UniProtKB-SubCell"/>
</dbReference>
<organism evidence="6 7">
    <name type="scientific">Caballeronia glathei</name>
    <dbReference type="NCBI Taxonomy" id="60547"/>
    <lineage>
        <taxon>Bacteria</taxon>
        <taxon>Pseudomonadati</taxon>
        <taxon>Pseudomonadota</taxon>
        <taxon>Betaproteobacteria</taxon>
        <taxon>Burkholderiales</taxon>
        <taxon>Burkholderiaceae</taxon>
        <taxon>Caballeronia</taxon>
    </lineage>
</organism>
<keyword evidence="4" id="KW-0812">Transmembrane</keyword>
<dbReference type="SUPFAM" id="SSF52833">
    <property type="entry name" value="Thioredoxin-like"/>
    <property type="match status" value="1"/>
</dbReference>
<keyword evidence="2" id="KW-0201">Cytochrome c-type biogenesis</keyword>
<dbReference type="GO" id="GO:0017004">
    <property type="term" value="P:cytochrome complex assembly"/>
    <property type="evidence" value="ECO:0007669"/>
    <property type="project" value="UniProtKB-KW"/>
</dbReference>
<dbReference type="Gene3D" id="3.40.30.10">
    <property type="entry name" value="Glutaredoxin"/>
    <property type="match status" value="1"/>
</dbReference>
<dbReference type="PROSITE" id="PS00194">
    <property type="entry name" value="THIOREDOXIN_1"/>
    <property type="match status" value="1"/>
</dbReference>
<evidence type="ECO:0000256" key="1">
    <source>
        <dbReference type="ARBA" id="ARBA00004196"/>
    </source>
</evidence>
<keyword evidence="4" id="KW-0472">Membrane</keyword>
<name>A0A069PX08_9BURK</name>
<dbReference type="InterPro" id="IPR017937">
    <property type="entry name" value="Thioredoxin_CS"/>
</dbReference>
<gene>
    <name evidence="6" type="ORF">BG61_11760</name>
</gene>
<protein>
    <recommendedName>
        <fullName evidence="5">Thioredoxin domain-containing protein</fullName>
    </recommendedName>
</protein>
<dbReference type="PANTHER" id="PTHR42852">
    <property type="entry name" value="THIOL:DISULFIDE INTERCHANGE PROTEIN DSBE"/>
    <property type="match status" value="1"/>
</dbReference>
<dbReference type="InterPro" id="IPR036249">
    <property type="entry name" value="Thioredoxin-like_sf"/>
</dbReference>
<dbReference type="STRING" id="60547.GCA_000751215_00952"/>
<feature type="transmembrane region" description="Helical" evidence="4">
    <location>
        <begin position="12"/>
        <end position="30"/>
    </location>
</feature>
<dbReference type="InterPro" id="IPR050553">
    <property type="entry name" value="Thioredoxin_ResA/DsbE_sf"/>
</dbReference>
<dbReference type="InterPro" id="IPR013766">
    <property type="entry name" value="Thioredoxin_domain"/>
</dbReference>
<evidence type="ECO:0000313" key="6">
    <source>
        <dbReference type="EMBL" id="KDR44384.1"/>
    </source>
</evidence>
<dbReference type="InterPro" id="IPR013740">
    <property type="entry name" value="Redoxin"/>
</dbReference>
<dbReference type="GO" id="GO:0015036">
    <property type="term" value="F:disulfide oxidoreductase activity"/>
    <property type="evidence" value="ECO:0007669"/>
    <property type="project" value="UniProtKB-ARBA"/>
</dbReference>
<dbReference type="Proteomes" id="UP000027466">
    <property type="component" value="Unassembled WGS sequence"/>
</dbReference>
<keyword evidence="3" id="KW-0676">Redox-active center</keyword>
<keyword evidence="4" id="KW-1133">Transmembrane helix</keyword>
<evidence type="ECO:0000256" key="3">
    <source>
        <dbReference type="ARBA" id="ARBA00023284"/>
    </source>
</evidence>
<comment type="subcellular location">
    <subcellularLocation>
        <location evidence="1">Cell envelope</location>
    </subcellularLocation>
</comment>
<feature type="transmembrane region" description="Helical" evidence="4">
    <location>
        <begin position="83"/>
        <end position="99"/>
    </location>
</feature>
<dbReference type="Pfam" id="PF08534">
    <property type="entry name" value="Redoxin"/>
    <property type="match status" value="1"/>
</dbReference>
<sequence>MQLGPFALPLPPLLFALGVLIALAAGRRIAGGAQQAGQYETALLSTLLLALCAARASFAAMHWTQFSDAWLRIADIRDLGFEPVAGIAVAIACVAFYVVRSKPLRRPLVFGIAAGLASGALAFGIAARLAGPLPPLPAITLTTLDGRPAPLRASDGRPTILNVWATWCGPCRRELPVFEAAQRRHPDVRFVFANVGESRETVGTFLLSQQLRLDNTLLDRERQLEAALHIAGFPSTFTYDADGRSIASHFGEMSEATLADAIARVTHAGR</sequence>
<feature type="domain" description="Thioredoxin" evidence="5">
    <location>
        <begin position="130"/>
        <end position="267"/>
    </location>
</feature>
<comment type="caution">
    <text evidence="6">The sequence shown here is derived from an EMBL/GenBank/DDBJ whole genome shotgun (WGS) entry which is preliminary data.</text>
</comment>
<dbReference type="CDD" id="cd02966">
    <property type="entry name" value="TlpA_like_family"/>
    <property type="match status" value="1"/>
</dbReference>
<dbReference type="PROSITE" id="PS51352">
    <property type="entry name" value="THIOREDOXIN_2"/>
    <property type="match status" value="1"/>
</dbReference>
<evidence type="ECO:0000313" key="7">
    <source>
        <dbReference type="Proteomes" id="UP000027466"/>
    </source>
</evidence>
<evidence type="ECO:0000256" key="2">
    <source>
        <dbReference type="ARBA" id="ARBA00022748"/>
    </source>
</evidence>
<evidence type="ECO:0000259" key="5">
    <source>
        <dbReference type="PROSITE" id="PS51352"/>
    </source>
</evidence>
<accession>A0A069PX08</accession>
<feature type="transmembrane region" description="Helical" evidence="4">
    <location>
        <begin position="42"/>
        <end position="63"/>
    </location>
</feature>